<name>A0A1H7AL00_9DEIO</name>
<feature type="domain" description="Heparan-alpha-glucosaminide N-acetyltransferase catalytic" evidence="2">
    <location>
        <begin position="27"/>
        <end position="230"/>
    </location>
</feature>
<feature type="transmembrane region" description="Helical" evidence="1">
    <location>
        <begin position="102"/>
        <end position="123"/>
    </location>
</feature>
<dbReference type="PANTHER" id="PTHR31061">
    <property type="entry name" value="LD22376P"/>
    <property type="match status" value="1"/>
</dbReference>
<evidence type="ECO:0000256" key="1">
    <source>
        <dbReference type="SAM" id="Phobius"/>
    </source>
</evidence>
<keyword evidence="3" id="KW-0012">Acyltransferase</keyword>
<keyword evidence="4" id="KW-1185">Reference proteome</keyword>
<feature type="transmembrane region" description="Helical" evidence="1">
    <location>
        <begin position="244"/>
        <end position="261"/>
    </location>
</feature>
<accession>A0A1H7AL00</accession>
<keyword evidence="1" id="KW-0812">Transmembrane</keyword>
<feature type="transmembrane region" description="Helical" evidence="1">
    <location>
        <begin position="313"/>
        <end position="334"/>
    </location>
</feature>
<reference evidence="4" key="1">
    <citation type="submission" date="2016-10" db="EMBL/GenBank/DDBJ databases">
        <authorList>
            <person name="Varghese N."/>
            <person name="Submissions S."/>
        </authorList>
    </citation>
    <scope>NUCLEOTIDE SEQUENCE [LARGE SCALE GENOMIC DNA]</scope>
    <source>
        <strain evidence="4">CGMCC 1.10218</strain>
    </source>
</reference>
<feature type="transmembrane region" description="Helical" evidence="1">
    <location>
        <begin position="73"/>
        <end position="90"/>
    </location>
</feature>
<keyword evidence="1" id="KW-1133">Transmembrane helix</keyword>
<organism evidence="3 4">
    <name type="scientific">Deinococcus reticulitermitis</name>
    <dbReference type="NCBI Taxonomy" id="856736"/>
    <lineage>
        <taxon>Bacteria</taxon>
        <taxon>Thermotogati</taxon>
        <taxon>Deinococcota</taxon>
        <taxon>Deinococci</taxon>
        <taxon>Deinococcales</taxon>
        <taxon>Deinococcaceae</taxon>
        <taxon>Deinococcus</taxon>
    </lineage>
</organism>
<dbReference type="Pfam" id="PF07786">
    <property type="entry name" value="HGSNAT_cat"/>
    <property type="match status" value="1"/>
</dbReference>
<dbReference type="EMBL" id="FNZA01000013">
    <property type="protein sequence ID" value="SEJ66303.1"/>
    <property type="molecule type" value="Genomic_DNA"/>
</dbReference>
<sequence>MTSVSAPPADSPTTLSTAAVPAARPGRLAALDAWRGLTVGLMLLVNNVALGSLTPAQLQHAPWGGGITLTDLVFPWFLFCAGVAIPFSLAGAQRGGLRGWALAGRLASRAALLFGVGCLLTSAVAGRPVLSLGVLQLIALASLVGGLTGGWPIWTRLAFALALLLGYGGLITHAPLPDGTVGVFEEERNVIGALNSAVLGPLGLRGLLSVVPTSALVVLGGVVGELVRRDRSAPADARLPAPRTLLVLGTLLTLLGWAWSAELEFNKTVWTPSYILFSAGLATLGILALYVLADRRGRGHWLAPLTWAGRNALFAYAVPILVKTWILQGWQVNWTGQLQTLQAAFLTLARTHLGLWWGGWAYTLGYIGAVWLALWWMARRGIVWKL</sequence>
<protein>
    <submittedName>
        <fullName evidence="3">Predicted acyltransferase</fullName>
    </submittedName>
</protein>
<dbReference type="OrthoDB" id="9788724at2"/>
<feature type="transmembrane region" description="Helical" evidence="1">
    <location>
        <begin position="129"/>
        <end position="150"/>
    </location>
</feature>
<dbReference type="InterPro" id="IPR012429">
    <property type="entry name" value="HGSNAT_cat"/>
</dbReference>
<keyword evidence="3" id="KW-0808">Transferase</keyword>
<dbReference type="AlphaFoldDB" id="A0A1H7AL00"/>
<dbReference type="STRING" id="856736.SAMN04488058_11359"/>
<feature type="transmembrane region" description="Helical" evidence="1">
    <location>
        <begin position="273"/>
        <end position="292"/>
    </location>
</feature>
<dbReference type="RefSeq" id="WP_092265078.1">
    <property type="nucleotide sequence ID" value="NZ_FNZA01000013.1"/>
</dbReference>
<gene>
    <name evidence="3" type="ORF">SAMN04488058_11359</name>
</gene>
<feature type="transmembrane region" description="Helical" evidence="1">
    <location>
        <begin position="354"/>
        <end position="378"/>
    </location>
</feature>
<evidence type="ECO:0000259" key="2">
    <source>
        <dbReference type="Pfam" id="PF07786"/>
    </source>
</evidence>
<feature type="transmembrane region" description="Helical" evidence="1">
    <location>
        <begin position="202"/>
        <end position="223"/>
    </location>
</feature>
<proteinExistence type="predicted"/>
<feature type="transmembrane region" description="Helical" evidence="1">
    <location>
        <begin position="33"/>
        <end position="53"/>
    </location>
</feature>
<evidence type="ECO:0000313" key="4">
    <source>
        <dbReference type="Proteomes" id="UP000199223"/>
    </source>
</evidence>
<dbReference type="Proteomes" id="UP000199223">
    <property type="component" value="Unassembled WGS sequence"/>
</dbReference>
<keyword evidence="1" id="KW-0472">Membrane</keyword>
<evidence type="ECO:0000313" key="3">
    <source>
        <dbReference type="EMBL" id="SEJ66303.1"/>
    </source>
</evidence>
<dbReference type="PANTHER" id="PTHR31061:SF24">
    <property type="entry name" value="LD22376P"/>
    <property type="match status" value="1"/>
</dbReference>
<feature type="transmembrane region" description="Helical" evidence="1">
    <location>
        <begin position="157"/>
        <end position="176"/>
    </location>
</feature>
<dbReference type="GO" id="GO:0016746">
    <property type="term" value="F:acyltransferase activity"/>
    <property type="evidence" value="ECO:0007669"/>
    <property type="project" value="UniProtKB-KW"/>
</dbReference>